<evidence type="ECO:0000256" key="12">
    <source>
        <dbReference type="ARBA" id="ARBA00023303"/>
    </source>
</evidence>
<evidence type="ECO:0000313" key="17">
    <source>
        <dbReference type="Ensembl" id="ENSELUP00000000276.3"/>
    </source>
</evidence>
<dbReference type="Proteomes" id="UP000265140">
    <property type="component" value="Chromosome 13"/>
</dbReference>
<feature type="binding site" evidence="14">
    <location>
        <position position="281"/>
    </location>
    <ligand>
        <name>ATP</name>
        <dbReference type="ChEBI" id="CHEBI:30616"/>
        <note>ligand shared between two neighboring subunits of the homotrimer</note>
    </ligand>
</feature>
<evidence type="ECO:0000256" key="9">
    <source>
        <dbReference type="ARBA" id="ARBA00023157"/>
    </source>
</evidence>
<evidence type="ECO:0000313" key="18">
    <source>
        <dbReference type="Proteomes" id="UP000265140"/>
    </source>
</evidence>
<feature type="disulfide bond" evidence="15">
    <location>
        <begin position="229"/>
        <end position="238"/>
    </location>
</feature>
<comment type="similarity">
    <text evidence="2">Belongs to the P2X receptor family.</text>
</comment>
<feature type="binding site" evidence="14">
    <location>
        <begin position="62"/>
        <end position="64"/>
    </location>
    <ligand>
        <name>ATP</name>
        <dbReference type="ChEBI" id="CHEBI:30616"/>
        <note>ligand shared between two neighboring subunits of the homotrimer</note>
    </ligand>
</feature>
<proteinExistence type="inferred from homology"/>
<keyword evidence="3" id="KW-0813">Transport</keyword>
<dbReference type="PROSITE" id="PS01212">
    <property type="entry name" value="P2X_RECEPTOR"/>
    <property type="match status" value="1"/>
</dbReference>
<dbReference type="InterPro" id="IPR053792">
    <property type="entry name" value="P2X_RECEPTOR_CS"/>
</dbReference>
<evidence type="ECO:0000256" key="6">
    <source>
        <dbReference type="ARBA" id="ARBA00022989"/>
    </source>
</evidence>
<dbReference type="GO" id="GO:0005524">
    <property type="term" value="F:ATP binding"/>
    <property type="evidence" value="ECO:0007669"/>
    <property type="project" value="UniProtKB-KW"/>
</dbReference>
<keyword evidence="14" id="KW-0067">ATP-binding</keyword>
<evidence type="ECO:0000256" key="3">
    <source>
        <dbReference type="ARBA" id="ARBA00022448"/>
    </source>
</evidence>
<evidence type="ECO:0000256" key="1">
    <source>
        <dbReference type="ARBA" id="ARBA00004651"/>
    </source>
</evidence>
<evidence type="ECO:0000256" key="2">
    <source>
        <dbReference type="ARBA" id="ARBA00009848"/>
    </source>
</evidence>
<feature type="binding site" evidence="14">
    <location>
        <begin position="261"/>
        <end position="263"/>
    </location>
    <ligand>
        <name>ATP</name>
        <dbReference type="ChEBI" id="CHEBI:30616"/>
        <note>ligand shared between two neighboring subunits of the homotrimer</note>
    </ligand>
</feature>
<reference evidence="17" key="4">
    <citation type="submission" date="2025-09" db="UniProtKB">
        <authorList>
            <consortium name="Ensembl"/>
        </authorList>
    </citation>
    <scope>IDENTIFICATION</scope>
</reference>
<dbReference type="PRINTS" id="PR01307">
    <property type="entry name" value="P2XRECEPTOR"/>
</dbReference>
<dbReference type="GO" id="GO:0005886">
    <property type="term" value="C:plasma membrane"/>
    <property type="evidence" value="ECO:0007669"/>
    <property type="project" value="UniProtKB-SubCell"/>
</dbReference>
<evidence type="ECO:0000256" key="4">
    <source>
        <dbReference type="ARBA" id="ARBA00022475"/>
    </source>
</evidence>
<dbReference type="Gene3D" id="2.60.490.10">
    <property type="entry name" value="atp-gated p2x4 ion channel domain"/>
    <property type="match status" value="2"/>
</dbReference>
<feature type="transmembrane region" description="Helical" evidence="16">
    <location>
        <begin position="22"/>
        <end position="42"/>
    </location>
</feature>
<keyword evidence="11" id="KW-1071">Ligand-gated ion channel</keyword>
<gene>
    <name evidence="17" type="primary">P2RX7</name>
</gene>
<name>A0A3P8X7H7_ESOLU</name>
<dbReference type="Bgee" id="ENSELUG00000001884">
    <property type="expression patterns" value="Expressed in stomach and 3 other cell types or tissues"/>
</dbReference>
<dbReference type="Ensembl" id="ENSELUT00000019350.3">
    <property type="protein sequence ID" value="ENSELUP00000000276.3"/>
    <property type="gene ID" value="ENSELUG00000001895.3"/>
</dbReference>
<organism evidence="17 18">
    <name type="scientific">Esox lucius</name>
    <name type="common">Northern pike</name>
    <dbReference type="NCBI Taxonomy" id="8010"/>
    <lineage>
        <taxon>Eukaryota</taxon>
        <taxon>Metazoa</taxon>
        <taxon>Chordata</taxon>
        <taxon>Craniata</taxon>
        <taxon>Vertebrata</taxon>
        <taxon>Euteleostomi</taxon>
        <taxon>Actinopterygii</taxon>
        <taxon>Neopterygii</taxon>
        <taxon>Teleostei</taxon>
        <taxon>Protacanthopterygii</taxon>
        <taxon>Esociformes</taxon>
        <taxon>Esocidae</taxon>
        <taxon>Esox</taxon>
    </lineage>
</organism>
<dbReference type="PANTHER" id="PTHR10125:SF18">
    <property type="entry name" value="P2X PURINOCEPTOR 4"/>
    <property type="match status" value="1"/>
</dbReference>
<dbReference type="AlphaFoldDB" id="A0A3P8X7H7"/>
<protein>
    <recommendedName>
        <fullName evidence="19">Purinergic receptor</fullName>
    </recommendedName>
</protein>
<dbReference type="PANTHER" id="PTHR10125">
    <property type="entry name" value="P2X PURINOCEPTOR"/>
    <property type="match status" value="1"/>
</dbReference>
<evidence type="ECO:0000256" key="11">
    <source>
        <dbReference type="ARBA" id="ARBA00023286"/>
    </source>
</evidence>
<dbReference type="Gene3D" id="1.10.287.940">
    <property type="entry name" value="atp-gated p2x4 ion channel"/>
    <property type="match status" value="2"/>
</dbReference>
<evidence type="ECO:0000256" key="16">
    <source>
        <dbReference type="SAM" id="Phobius"/>
    </source>
</evidence>
<reference evidence="18" key="1">
    <citation type="journal article" date="2014" name="PLoS ONE">
        <title>The genome and linkage map of the northern pike (Esox lucius): conserved synteny revealed between the salmonid sister group and the Neoteleostei.</title>
        <authorList>
            <person name="Rondeau E.B."/>
            <person name="Minkley D.R."/>
            <person name="Leong J.S."/>
            <person name="Messmer A.M."/>
            <person name="Jantzen J.R."/>
            <person name="von Schalburg K.R."/>
            <person name="Lemon C."/>
            <person name="Bird N.H."/>
            <person name="Koop B.F."/>
        </authorList>
    </citation>
    <scope>NUCLEOTIDE SEQUENCE</scope>
</reference>
<dbReference type="GO" id="GO:0098794">
    <property type="term" value="C:postsynapse"/>
    <property type="evidence" value="ECO:0007669"/>
    <property type="project" value="GOC"/>
</dbReference>
<evidence type="ECO:0000256" key="8">
    <source>
        <dbReference type="ARBA" id="ARBA00023136"/>
    </source>
</evidence>
<evidence type="ECO:0000256" key="13">
    <source>
        <dbReference type="ARBA" id="ARBA00036634"/>
    </source>
</evidence>
<feature type="disulfide bond" evidence="15">
    <location>
        <begin position="111"/>
        <end position="160"/>
    </location>
</feature>
<dbReference type="PIRSF" id="PIRSF005713">
    <property type="entry name" value="P2X_purinoceptor"/>
    <property type="match status" value="1"/>
</dbReference>
<evidence type="ECO:0000256" key="10">
    <source>
        <dbReference type="ARBA" id="ARBA00023180"/>
    </source>
</evidence>
<keyword evidence="10" id="KW-0325">Glycoprotein</keyword>
<feature type="disulfide bond" evidence="15">
    <location>
        <begin position="121"/>
        <end position="144"/>
    </location>
</feature>
<evidence type="ECO:0000256" key="14">
    <source>
        <dbReference type="PIRSR" id="PIRSR005713-1"/>
    </source>
</evidence>
<dbReference type="InterPro" id="IPR027309">
    <property type="entry name" value="P2X_extracellular_dom_sf"/>
</dbReference>
<evidence type="ECO:0000256" key="15">
    <source>
        <dbReference type="PIRSR" id="PIRSR005713-2"/>
    </source>
</evidence>
<comment type="subcellular location">
    <subcellularLocation>
        <location evidence="1">Cell membrane</location>
        <topology evidence="1">Multi-pass membrane protein</topology>
    </subcellularLocation>
</comment>
<comment type="catalytic activity">
    <reaction evidence="13">
        <text>Ca(2+)(in) = Ca(2+)(out)</text>
        <dbReference type="Rhea" id="RHEA:29671"/>
        <dbReference type="ChEBI" id="CHEBI:29108"/>
    </reaction>
</comment>
<dbReference type="GeneTree" id="ENSGT01020000230351"/>
<evidence type="ECO:0000256" key="7">
    <source>
        <dbReference type="ARBA" id="ARBA00023065"/>
    </source>
</evidence>
<dbReference type="GO" id="GO:0070588">
    <property type="term" value="P:calcium ion transmembrane transport"/>
    <property type="evidence" value="ECO:0007669"/>
    <property type="project" value="TreeGrafter"/>
</dbReference>
<keyword evidence="4" id="KW-1003">Cell membrane</keyword>
<keyword evidence="6 16" id="KW-1133">Transmembrane helix</keyword>
<sequence>MACLRCWVEYETAKTIVIRNKVVGSVFRLIQFLIILYVIGYVCVVQKSYQVNDSVISTVTTKVKGTGFTNISGLGAHVWDVADYNIPPEGESSFFVLTNMIITPNQMQSSCPELPNQSTICMSDCDCTEGSSDVRGNGIQTGLCVNYSETVKTCEVLSWCPLEIDTDLPERNILPDVNSSYLKQCEFNRITDPHCPIFRLKDMVAEAEEDFQTMATRGGVLGILIDWSCDLDFPEHYCGPKYSFRRMDNKNPENNVAPGYNFRFAKYYKTTDDVETRTLIKAYGIRFDVIVFGTAGKFNIVPTIVNVGAALTFLSLVSPK</sequence>
<reference evidence="17" key="3">
    <citation type="submission" date="2025-08" db="UniProtKB">
        <authorList>
            <consortium name="Ensembl"/>
        </authorList>
    </citation>
    <scope>IDENTIFICATION</scope>
</reference>
<dbReference type="InterPro" id="IPR001429">
    <property type="entry name" value="P2X_purnocptor"/>
</dbReference>
<keyword evidence="5 16" id="KW-0812">Transmembrane</keyword>
<keyword evidence="12" id="KW-0407">Ion channel</keyword>
<feature type="disulfide bond" evidence="15">
    <location>
        <begin position="185"/>
        <end position="195"/>
    </location>
</feature>
<dbReference type="GO" id="GO:0033198">
    <property type="term" value="P:response to ATP"/>
    <property type="evidence" value="ECO:0007669"/>
    <property type="project" value="InterPro"/>
</dbReference>
<dbReference type="Pfam" id="PF00864">
    <property type="entry name" value="P2X_receptor"/>
    <property type="match status" value="2"/>
</dbReference>
<dbReference type="GO" id="GO:0001614">
    <property type="term" value="F:purinergic nucleotide receptor activity"/>
    <property type="evidence" value="ECO:0007669"/>
    <property type="project" value="InterPro"/>
</dbReference>
<keyword evidence="8 16" id="KW-0472">Membrane</keyword>
<keyword evidence="9 15" id="KW-1015">Disulfide bond</keyword>
<evidence type="ECO:0000256" key="5">
    <source>
        <dbReference type="ARBA" id="ARBA00022692"/>
    </source>
</evidence>
<feature type="disulfide bond" evidence="15">
    <location>
        <begin position="127"/>
        <end position="154"/>
    </location>
</feature>
<evidence type="ECO:0008006" key="19">
    <source>
        <dbReference type="Google" id="ProtNLM"/>
    </source>
</evidence>
<reference evidence="17" key="2">
    <citation type="submission" date="2020-02" db="EMBL/GenBank/DDBJ databases">
        <title>Esox lucius (northern pike) genome, fEsoLuc1, primary haplotype.</title>
        <authorList>
            <person name="Myers G."/>
            <person name="Karagic N."/>
            <person name="Meyer A."/>
            <person name="Pippel M."/>
            <person name="Reichard M."/>
            <person name="Winkler S."/>
            <person name="Tracey A."/>
            <person name="Sims Y."/>
            <person name="Howe K."/>
            <person name="Rhie A."/>
            <person name="Formenti G."/>
            <person name="Durbin R."/>
            <person name="Fedrigo O."/>
            <person name="Jarvis E.D."/>
        </authorList>
    </citation>
    <scope>NUCLEOTIDE SEQUENCE [LARGE SCALE GENOMIC DNA]</scope>
</reference>
<keyword evidence="14" id="KW-0547">Nucleotide-binding</keyword>
<keyword evidence="7" id="KW-0406">Ion transport</keyword>
<dbReference type="GO" id="GO:0004931">
    <property type="term" value="F:extracellularly ATP-gated monoatomic cation channel activity"/>
    <property type="evidence" value="ECO:0007669"/>
    <property type="project" value="InterPro"/>
</dbReference>
<dbReference type="InterPro" id="IPR059116">
    <property type="entry name" value="P2X_receptor"/>
</dbReference>
<accession>A0A3P8X7H7</accession>
<keyword evidence="18" id="KW-1185">Reference proteome</keyword>